<keyword evidence="7" id="KW-0611">Plant defense</keyword>
<evidence type="ECO:0000256" key="7">
    <source>
        <dbReference type="ARBA" id="ARBA00022821"/>
    </source>
</evidence>
<evidence type="ECO:0000256" key="3">
    <source>
        <dbReference type="ARBA" id="ARBA00022512"/>
    </source>
</evidence>
<keyword evidence="4" id="KW-0433">Leucine-rich repeat</keyword>
<organism evidence="11 12">
    <name type="scientific">Acacia crassicarpa</name>
    <name type="common">northern wattle</name>
    <dbReference type="NCBI Taxonomy" id="499986"/>
    <lineage>
        <taxon>Eukaryota</taxon>
        <taxon>Viridiplantae</taxon>
        <taxon>Streptophyta</taxon>
        <taxon>Embryophyta</taxon>
        <taxon>Tracheophyta</taxon>
        <taxon>Spermatophyta</taxon>
        <taxon>Magnoliopsida</taxon>
        <taxon>eudicotyledons</taxon>
        <taxon>Gunneridae</taxon>
        <taxon>Pentapetalae</taxon>
        <taxon>rosids</taxon>
        <taxon>fabids</taxon>
        <taxon>Fabales</taxon>
        <taxon>Fabaceae</taxon>
        <taxon>Caesalpinioideae</taxon>
        <taxon>mimosoid clade</taxon>
        <taxon>Acacieae</taxon>
        <taxon>Acacia</taxon>
    </lineage>
</organism>
<gene>
    <name evidence="11" type="ORF">QN277_000918</name>
</gene>
<keyword evidence="5" id="KW-0732">Signal</keyword>
<keyword evidence="3" id="KW-0134">Cell wall</keyword>
<reference evidence="11" key="1">
    <citation type="submission" date="2023-10" db="EMBL/GenBank/DDBJ databases">
        <title>Chromosome-level genome of the transformable northern wattle, Acacia crassicarpa.</title>
        <authorList>
            <person name="Massaro I."/>
            <person name="Sinha N.R."/>
            <person name="Poethig S."/>
            <person name="Leichty A.R."/>
        </authorList>
    </citation>
    <scope>NUCLEOTIDE SEQUENCE</scope>
    <source>
        <strain evidence="11">Acra3RX</strain>
        <tissue evidence="11">Leaf</tissue>
    </source>
</reference>
<evidence type="ECO:0000256" key="4">
    <source>
        <dbReference type="ARBA" id="ARBA00022614"/>
    </source>
</evidence>
<keyword evidence="6" id="KW-0677">Repeat</keyword>
<proteinExistence type="inferred from homology"/>
<dbReference type="Pfam" id="PF08263">
    <property type="entry name" value="LRRNT_2"/>
    <property type="match status" value="1"/>
</dbReference>
<evidence type="ECO:0000256" key="6">
    <source>
        <dbReference type="ARBA" id="ARBA00022737"/>
    </source>
</evidence>
<dbReference type="InterPro" id="IPR013210">
    <property type="entry name" value="LRR_N_plant-typ"/>
</dbReference>
<dbReference type="PANTHER" id="PTHR48060">
    <property type="entry name" value="DNA DAMAGE-REPAIR/TOLERATION PROTEIN DRT100"/>
    <property type="match status" value="1"/>
</dbReference>
<dbReference type="InterPro" id="IPR053211">
    <property type="entry name" value="DNA_repair-toleration"/>
</dbReference>
<dbReference type="FunFam" id="3.80.10.10:FF:000400">
    <property type="entry name" value="Nuclear pore complex protein NUP107"/>
    <property type="match status" value="1"/>
</dbReference>
<evidence type="ECO:0000256" key="8">
    <source>
        <dbReference type="ARBA" id="ARBA00023136"/>
    </source>
</evidence>
<dbReference type="Proteomes" id="UP001293593">
    <property type="component" value="Unassembled WGS sequence"/>
</dbReference>
<dbReference type="EMBL" id="JAWXYG010000001">
    <property type="protein sequence ID" value="KAK4284031.1"/>
    <property type="molecule type" value="Genomic_DNA"/>
</dbReference>
<feature type="domain" description="Leucine-rich repeat-containing N-terminal plant-type" evidence="10">
    <location>
        <begin position="9"/>
        <end position="47"/>
    </location>
</feature>
<keyword evidence="3" id="KW-0964">Secreted</keyword>
<dbReference type="GO" id="GO:0006952">
    <property type="term" value="P:defense response"/>
    <property type="evidence" value="ECO:0007669"/>
    <property type="project" value="UniProtKB-KW"/>
</dbReference>
<comment type="similarity">
    <text evidence="9">Belongs to the polygalacturonase-inhibiting protein family.</text>
</comment>
<protein>
    <recommendedName>
        <fullName evidence="10">Leucine-rich repeat-containing N-terminal plant-type domain-containing protein</fullName>
    </recommendedName>
</protein>
<dbReference type="SUPFAM" id="SSF52058">
    <property type="entry name" value="L domain-like"/>
    <property type="match status" value="1"/>
</dbReference>
<sequence length="93" mass="10147">MFSSSLATEEANGLLKWKASLTNKSQAILSSWNGTDPCTHWKGITCDESMSVSTINLTKLGLQGTLHNLNFSSFTKLRVFDISCNEFSGTIPS</sequence>
<name>A0AAE1TGH5_9FABA</name>
<dbReference type="AlphaFoldDB" id="A0AAE1TGH5"/>
<evidence type="ECO:0000256" key="9">
    <source>
        <dbReference type="ARBA" id="ARBA00038043"/>
    </source>
</evidence>
<keyword evidence="8" id="KW-0472">Membrane</keyword>
<evidence type="ECO:0000259" key="10">
    <source>
        <dbReference type="Pfam" id="PF08263"/>
    </source>
</evidence>
<accession>A0AAE1TGH5</accession>
<evidence type="ECO:0000256" key="2">
    <source>
        <dbReference type="ARBA" id="ARBA00004191"/>
    </source>
</evidence>
<keyword evidence="12" id="KW-1185">Reference proteome</keyword>
<dbReference type="PANTHER" id="PTHR48060:SF24">
    <property type="entry name" value="NON-SPECIFIC SERINE_THREONINE PROTEIN KINASE"/>
    <property type="match status" value="1"/>
</dbReference>
<evidence type="ECO:0000313" key="12">
    <source>
        <dbReference type="Proteomes" id="UP001293593"/>
    </source>
</evidence>
<comment type="subcellular location">
    <subcellularLocation>
        <location evidence="1">Membrane</location>
        <topology evidence="1">Peripheral membrane protein</topology>
    </subcellularLocation>
    <subcellularLocation>
        <location evidence="2">Secreted</location>
        <location evidence="2">Cell wall</location>
    </subcellularLocation>
</comment>
<comment type="caution">
    <text evidence="11">The sequence shown here is derived from an EMBL/GenBank/DDBJ whole genome shotgun (WGS) entry which is preliminary data.</text>
</comment>
<dbReference type="InterPro" id="IPR032675">
    <property type="entry name" value="LRR_dom_sf"/>
</dbReference>
<dbReference type="Gene3D" id="3.80.10.10">
    <property type="entry name" value="Ribonuclease Inhibitor"/>
    <property type="match status" value="1"/>
</dbReference>
<dbReference type="GO" id="GO:0016020">
    <property type="term" value="C:membrane"/>
    <property type="evidence" value="ECO:0007669"/>
    <property type="project" value="UniProtKB-SubCell"/>
</dbReference>
<evidence type="ECO:0000256" key="5">
    <source>
        <dbReference type="ARBA" id="ARBA00022729"/>
    </source>
</evidence>
<evidence type="ECO:0000256" key="1">
    <source>
        <dbReference type="ARBA" id="ARBA00004170"/>
    </source>
</evidence>
<evidence type="ECO:0000313" key="11">
    <source>
        <dbReference type="EMBL" id="KAK4284031.1"/>
    </source>
</evidence>